<protein>
    <submittedName>
        <fullName evidence="2">Uncharacterized protein</fullName>
    </submittedName>
</protein>
<sequence>MAPGSRDEAEFTLEHIHVSRDVLCACPAVNFPNTDPWSRADGSHTLVLFGVTTIFVLSCAYSNNTGDFNSNLEFTGTELPKRTHYESSSQDDLPQCDCVGQWSDRSHATPLLRQKREEPLCERRWYRSKSGAAASPQAQARNTGKTHVGAAASPQAHARNTGKTHVGAAASPQGHVRNTGKTHVGAAASPQGHVRNTGKTHVGAAASPQGHVRNMGKTHVGAAASPQAHVRNTGKTHVGAAASPQGHVRNMGKTHVGAGASRSGLFVLHKQLVKADECSSQLIWTENTGHR</sequence>
<feature type="compositionally biased region" description="Polar residues" evidence="1">
    <location>
        <begin position="136"/>
        <end position="145"/>
    </location>
</feature>
<evidence type="ECO:0000313" key="3">
    <source>
        <dbReference type="Proteomes" id="UP000322234"/>
    </source>
</evidence>
<dbReference type="Proteomes" id="UP000322234">
    <property type="component" value="Unassembled WGS sequence"/>
</dbReference>
<feature type="region of interest" description="Disordered" evidence="1">
    <location>
        <begin position="128"/>
        <end position="210"/>
    </location>
</feature>
<proteinExistence type="predicted"/>
<name>A0A6B0RE36_9CETA</name>
<dbReference type="EMBL" id="VBQZ03000032">
    <property type="protein sequence ID" value="MXQ86296.1"/>
    <property type="molecule type" value="Genomic_DNA"/>
</dbReference>
<gene>
    <name evidence="2" type="ORF">E5288_WYG003090</name>
</gene>
<accession>A0A6B0RE36</accession>
<dbReference type="AlphaFoldDB" id="A0A6B0RE36"/>
<reference evidence="2" key="1">
    <citation type="submission" date="2019-10" db="EMBL/GenBank/DDBJ databases">
        <title>The sequence and de novo assembly of the wild yak genome.</title>
        <authorList>
            <person name="Liu Y."/>
        </authorList>
    </citation>
    <scope>NUCLEOTIDE SEQUENCE [LARGE SCALE GENOMIC DNA]</scope>
    <source>
        <strain evidence="2">WY2019</strain>
    </source>
</reference>
<organism evidence="2 3">
    <name type="scientific">Bos mutus</name>
    <name type="common">wild yak</name>
    <dbReference type="NCBI Taxonomy" id="72004"/>
    <lineage>
        <taxon>Eukaryota</taxon>
        <taxon>Metazoa</taxon>
        <taxon>Chordata</taxon>
        <taxon>Craniata</taxon>
        <taxon>Vertebrata</taxon>
        <taxon>Euteleostomi</taxon>
        <taxon>Mammalia</taxon>
        <taxon>Eutheria</taxon>
        <taxon>Laurasiatheria</taxon>
        <taxon>Artiodactyla</taxon>
        <taxon>Ruminantia</taxon>
        <taxon>Pecora</taxon>
        <taxon>Bovidae</taxon>
        <taxon>Bovinae</taxon>
        <taxon>Bos</taxon>
    </lineage>
</organism>
<evidence type="ECO:0000313" key="2">
    <source>
        <dbReference type="EMBL" id="MXQ86296.1"/>
    </source>
</evidence>
<comment type="caution">
    <text evidence="2">The sequence shown here is derived from an EMBL/GenBank/DDBJ whole genome shotgun (WGS) entry which is preliminary data.</text>
</comment>
<evidence type="ECO:0000256" key="1">
    <source>
        <dbReference type="SAM" id="MobiDB-lite"/>
    </source>
</evidence>
<keyword evidence="3" id="KW-1185">Reference proteome</keyword>